<proteinExistence type="predicted"/>
<organism evidence="3 4">
    <name type="scientific">Nitrogeniibacter mangrovi</name>
    <dbReference type="NCBI Taxonomy" id="2016596"/>
    <lineage>
        <taxon>Bacteria</taxon>
        <taxon>Pseudomonadati</taxon>
        <taxon>Pseudomonadota</taxon>
        <taxon>Betaproteobacteria</taxon>
        <taxon>Rhodocyclales</taxon>
        <taxon>Zoogloeaceae</taxon>
        <taxon>Nitrogeniibacter</taxon>
    </lineage>
</organism>
<accession>A0A6C1AXZ5</accession>
<evidence type="ECO:0000313" key="3">
    <source>
        <dbReference type="EMBL" id="QID16207.1"/>
    </source>
</evidence>
<evidence type="ECO:0000313" key="4">
    <source>
        <dbReference type="Proteomes" id="UP000501991"/>
    </source>
</evidence>
<dbReference type="Pfam" id="PF07589">
    <property type="entry name" value="PEP-CTERM"/>
    <property type="match status" value="1"/>
</dbReference>
<dbReference type="InterPro" id="IPR013424">
    <property type="entry name" value="Ice-binding_C"/>
</dbReference>
<feature type="chain" id="PRO_5025559785" evidence="1">
    <location>
        <begin position="23"/>
        <end position="298"/>
    </location>
</feature>
<keyword evidence="4" id="KW-1185">Reference proteome</keyword>
<dbReference type="EMBL" id="CP048836">
    <property type="protein sequence ID" value="QID16207.1"/>
    <property type="molecule type" value="Genomic_DNA"/>
</dbReference>
<reference evidence="3 4" key="1">
    <citation type="submission" date="2020-02" db="EMBL/GenBank/DDBJ databases">
        <title>Nitrogenibacter mangrovi gen. nov., sp. nov. isolated from mangrove sediment, a denitrifying betaproteobacterium.</title>
        <authorList>
            <person name="Liao H."/>
            <person name="Tian Y."/>
        </authorList>
    </citation>
    <scope>NUCLEOTIDE SEQUENCE [LARGE SCALE GENOMIC DNA]</scope>
    <source>
        <strain evidence="3 4">M9-3-2</strain>
    </source>
</reference>
<evidence type="ECO:0000259" key="2">
    <source>
        <dbReference type="Pfam" id="PF07589"/>
    </source>
</evidence>
<dbReference type="NCBIfam" id="TIGR02595">
    <property type="entry name" value="PEP_CTERM"/>
    <property type="match status" value="1"/>
</dbReference>
<feature type="domain" description="Ice-binding protein C-terminal" evidence="2">
    <location>
        <begin position="272"/>
        <end position="297"/>
    </location>
</feature>
<dbReference type="AlphaFoldDB" id="A0A6C1AXZ5"/>
<gene>
    <name evidence="3" type="ORF">G3580_00345</name>
</gene>
<dbReference type="RefSeq" id="WP_173763373.1">
    <property type="nucleotide sequence ID" value="NZ_CP048836.1"/>
</dbReference>
<dbReference type="Proteomes" id="UP000501991">
    <property type="component" value="Chromosome"/>
</dbReference>
<name>A0A6C1AXZ5_9RHOO</name>
<dbReference type="KEGG" id="azq:G3580_00345"/>
<protein>
    <submittedName>
        <fullName evidence="3">PEP-CTERM sorting domain-containing protein</fullName>
    </submittedName>
</protein>
<keyword evidence="1" id="KW-0732">Signal</keyword>
<evidence type="ECO:0000256" key="1">
    <source>
        <dbReference type="SAM" id="SignalP"/>
    </source>
</evidence>
<feature type="signal peptide" evidence="1">
    <location>
        <begin position="1"/>
        <end position="22"/>
    </location>
</feature>
<sequence length="298" mass="30126">MNFKLKALVAISAIAMAGAANAAVKLPTDGATLFSAGQSELVFSAWSASAQVGFTWDVESAGFTASSADASLLNLINANPKSVSTLTGPASIESKVGAVNGVIFDMAITGFDSFLNQAGNAGDVKFNLFAGSNGTLNTYLSSTTNAYGSVTNSATGFVGMGGQFATYLDNVNSKGANVGTTVADDEYIITTPADLAAYADSASWGAGAGNTVQGFNSAAALGEAINMAVMYGSNSIAPTAKAFTLNGEQIVASTYMGQDGYHLQLAVAAVPAVPEPESYAMLLAGLGMIGAIARRRRA</sequence>